<name>A0AAN6Z1Y6_9PEZI</name>
<protein>
    <submittedName>
        <fullName evidence="1">Uncharacterized protein</fullName>
    </submittedName>
</protein>
<gene>
    <name evidence="1" type="ORF">N657DRAFT_647385</name>
</gene>
<dbReference type="EMBL" id="MU853232">
    <property type="protein sequence ID" value="KAK4121898.1"/>
    <property type="molecule type" value="Genomic_DNA"/>
</dbReference>
<organism evidence="1 2">
    <name type="scientific">Parathielavia appendiculata</name>
    <dbReference type="NCBI Taxonomy" id="2587402"/>
    <lineage>
        <taxon>Eukaryota</taxon>
        <taxon>Fungi</taxon>
        <taxon>Dikarya</taxon>
        <taxon>Ascomycota</taxon>
        <taxon>Pezizomycotina</taxon>
        <taxon>Sordariomycetes</taxon>
        <taxon>Sordariomycetidae</taxon>
        <taxon>Sordariales</taxon>
        <taxon>Chaetomiaceae</taxon>
        <taxon>Parathielavia</taxon>
    </lineage>
</organism>
<keyword evidence="2" id="KW-1185">Reference proteome</keyword>
<comment type="caution">
    <text evidence="1">The sequence shown here is derived from an EMBL/GenBank/DDBJ whole genome shotgun (WGS) entry which is preliminary data.</text>
</comment>
<dbReference type="GeneID" id="87830070"/>
<evidence type="ECO:0000313" key="1">
    <source>
        <dbReference type="EMBL" id="KAK4121898.1"/>
    </source>
</evidence>
<sequence length="100" mass="10978">MAGPGCGEQVVLASSLVRPDFHPTSQLKQQASKPTRAFSSNAFSIYKHIKQHRIHVSALLPPQLRLWNALNLSSIMLQVRGVSGNQVHRLPDGRATAQDI</sequence>
<accession>A0AAN6Z1Y6</accession>
<dbReference type="AlphaFoldDB" id="A0AAN6Z1Y6"/>
<dbReference type="RefSeq" id="XP_062645669.1">
    <property type="nucleotide sequence ID" value="XM_062793301.1"/>
</dbReference>
<dbReference type="Proteomes" id="UP001302602">
    <property type="component" value="Unassembled WGS sequence"/>
</dbReference>
<reference evidence="1" key="1">
    <citation type="journal article" date="2023" name="Mol. Phylogenet. Evol.">
        <title>Genome-scale phylogeny and comparative genomics of the fungal order Sordariales.</title>
        <authorList>
            <person name="Hensen N."/>
            <person name="Bonometti L."/>
            <person name="Westerberg I."/>
            <person name="Brannstrom I.O."/>
            <person name="Guillou S."/>
            <person name="Cros-Aarteil S."/>
            <person name="Calhoun S."/>
            <person name="Haridas S."/>
            <person name="Kuo A."/>
            <person name="Mondo S."/>
            <person name="Pangilinan J."/>
            <person name="Riley R."/>
            <person name="LaButti K."/>
            <person name="Andreopoulos B."/>
            <person name="Lipzen A."/>
            <person name="Chen C."/>
            <person name="Yan M."/>
            <person name="Daum C."/>
            <person name="Ng V."/>
            <person name="Clum A."/>
            <person name="Steindorff A."/>
            <person name="Ohm R.A."/>
            <person name="Martin F."/>
            <person name="Silar P."/>
            <person name="Natvig D.O."/>
            <person name="Lalanne C."/>
            <person name="Gautier V."/>
            <person name="Ament-Velasquez S.L."/>
            <person name="Kruys A."/>
            <person name="Hutchinson M.I."/>
            <person name="Powell A.J."/>
            <person name="Barry K."/>
            <person name="Miller A.N."/>
            <person name="Grigoriev I.V."/>
            <person name="Debuchy R."/>
            <person name="Gladieux P."/>
            <person name="Hiltunen Thoren M."/>
            <person name="Johannesson H."/>
        </authorList>
    </citation>
    <scope>NUCLEOTIDE SEQUENCE</scope>
    <source>
        <strain evidence="1">CBS 731.68</strain>
    </source>
</reference>
<proteinExistence type="predicted"/>
<reference evidence="1" key="2">
    <citation type="submission" date="2023-05" db="EMBL/GenBank/DDBJ databases">
        <authorList>
            <consortium name="Lawrence Berkeley National Laboratory"/>
            <person name="Steindorff A."/>
            <person name="Hensen N."/>
            <person name="Bonometti L."/>
            <person name="Westerberg I."/>
            <person name="Brannstrom I.O."/>
            <person name="Guillou S."/>
            <person name="Cros-Aarteil S."/>
            <person name="Calhoun S."/>
            <person name="Haridas S."/>
            <person name="Kuo A."/>
            <person name="Mondo S."/>
            <person name="Pangilinan J."/>
            <person name="Riley R."/>
            <person name="Labutti K."/>
            <person name="Andreopoulos B."/>
            <person name="Lipzen A."/>
            <person name="Chen C."/>
            <person name="Yanf M."/>
            <person name="Daum C."/>
            <person name="Ng V."/>
            <person name="Clum A."/>
            <person name="Ohm R."/>
            <person name="Martin F."/>
            <person name="Silar P."/>
            <person name="Natvig D."/>
            <person name="Lalanne C."/>
            <person name="Gautier V."/>
            <person name="Ament-Velasquez S.L."/>
            <person name="Kruys A."/>
            <person name="Hutchinson M.I."/>
            <person name="Powell A.J."/>
            <person name="Barry K."/>
            <person name="Miller A.N."/>
            <person name="Grigoriev I.V."/>
            <person name="Debuchy R."/>
            <person name="Gladieux P."/>
            <person name="Thoren M.H."/>
            <person name="Johannesson H."/>
        </authorList>
    </citation>
    <scope>NUCLEOTIDE SEQUENCE</scope>
    <source>
        <strain evidence="1">CBS 731.68</strain>
    </source>
</reference>
<evidence type="ECO:0000313" key="2">
    <source>
        <dbReference type="Proteomes" id="UP001302602"/>
    </source>
</evidence>